<dbReference type="RefSeq" id="XP_032927934.1">
    <property type="nucleotide sequence ID" value="XM_033072043.1"/>
</dbReference>
<protein>
    <recommendedName>
        <fullName evidence="9">Core Histone H2A/H2B/H3 domain-containing protein</fullName>
    </recommendedName>
</protein>
<evidence type="ECO:0000256" key="8">
    <source>
        <dbReference type="SAM" id="MobiDB-lite"/>
    </source>
</evidence>
<comment type="subcellular location">
    <subcellularLocation>
        <location evidence="2">Chromosome</location>
    </subcellularLocation>
    <subcellularLocation>
        <location evidence="1">Nucleus</location>
    </subcellularLocation>
</comment>
<reference evidence="10" key="1">
    <citation type="submission" date="2020-10" db="EMBL/GenBank/DDBJ databases">
        <title>Catharus ustulatus (Swainson's thrush) genome, bCatUst1, primary haplotype v2.</title>
        <authorList>
            <person name="Delmore K."/>
            <person name="Vafadar M."/>
            <person name="Formenti G."/>
            <person name="Chow W."/>
            <person name="Pelan S."/>
            <person name="Howe K."/>
            <person name="Rhie A."/>
            <person name="Mountcastle J."/>
            <person name="Haase B."/>
            <person name="Fedrigo O."/>
            <person name="Jarvis E.D."/>
        </authorList>
    </citation>
    <scope>NUCLEOTIDE SEQUENCE [LARGE SCALE GENOMIC DNA]</scope>
</reference>
<evidence type="ECO:0000256" key="5">
    <source>
        <dbReference type="ARBA" id="ARBA00023125"/>
    </source>
</evidence>
<dbReference type="PRINTS" id="PR00622">
    <property type="entry name" value="HISTONEH3"/>
</dbReference>
<dbReference type="AlphaFoldDB" id="A0A8C3Y364"/>
<evidence type="ECO:0000256" key="7">
    <source>
        <dbReference type="ARBA" id="ARBA00023269"/>
    </source>
</evidence>
<keyword evidence="6" id="KW-0539">Nucleus</keyword>
<dbReference type="GO" id="GO:0046982">
    <property type="term" value="F:protein heterodimerization activity"/>
    <property type="evidence" value="ECO:0007669"/>
    <property type="project" value="InterPro"/>
</dbReference>
<evidence type="ECO:0000259" key="9">
    <source>
        <dbReference type="Pfam" id="PF00125"/>
    </source>
</evidence>
<comment type="similarity">
    <text evidence="3">Belongs to the histone H3 family.</text>
</comment>
<dbReference type="SUPFAM" id="SSF47113">
    <property type="entry name" value="Histone-fold"/>
    <property type="match status" value="1"/>
</dbReference>
<dbReference type="SMART" id="SM00428">
    <property type="entry name" value="H3"/>
    <property type="match status" value="1"/>
</dbReference>
<dbReference type="RefSeq" id="XP_032927933.1">
    <property type="nucleotide sequence ID" value="XM_033072042.1"/>
</dbReference>
<dbReference type="GO" id="GO:0030527">
    <property type="term" value="F:structural constituent of chromatin"/>
    <property type="evidence" value="ECO:0007669"/>
    <property type="project" value="InterPro"/>
</dbReference>
<dbReference type="Ensembl" id="ENSCUST00005012733.1">
    <property type="protein sequence ID" value="ENSCUSP00005012224.1"/>
    <property type="gene ID" value="ENSCUSG00005007860.1"/>
</dbReference>
<dbReference type="GO" id="GO:0003677">
    <property type="term" value="F:DNA binding"/>
    <property type="evidence" value="ECO:0007669"/>
    <property type="project" value="UniProtKB-KW"/>
</dbReference>
<evidence type="ECO:0000256" key="2">
    <source>
        <dbReference type="ARBA" id="ARBA00004286"/>
    </source>
</evidence>
<dbReference type="Proteomes" id="UP000694563">
    <property type="component" value="Chromosome 14"/>
</dbReference>
<dbReference type="RefSeq" id="XP_032927932.1">
    <property type="nucleotide sequence ID" value="XM_033072041.1"/>
</dbReference>
<dbReference type="CDD" id="cd22911">
    <property type="entry name" value="HFD_H3"/>
    <property type="match status" value="1"/>
</dbReference>
<dbReference type="OrthoDB" id="842664at2759"/>
<dbReference type="InterPro" id="IPR000164">
    <property type="entry name" value="Histone_H3/CENP-A"/>
</dbReference>
<reference evidence="10" key="2">
    <citation type="submission" date="2025-08" db="UniProtKB">
        <authorList>
            <consortium name="Ensembl"/>
        </authorList>
    </citation>
    <scope>IDENTIFICATION</scope>
</reference>
<proteinExistence type="inferred from homology"/>
<reference evidence="10" key="3">
    <citation type="submission" date="2025-09" db="UniProtKB">
        <authorList>
            <consortium name="Ensembl"/>
        </authorList>
    </citation>
    <scope>IDENTIFICATION</scope>
</reference>
<feature type="domain" description="Core Histone H2A/H2B/H3" evidence="9">
    <location>
        <begin position="31"/>
        <end position="120"/>
    </location>
</feature>
<organism evidence="10 11">
    <name type="scientific">Catharus ustulatus</name>
    <name type="common">Russet-backed thrush</name>
    <name type="synonym">Hylocichla ustulatus</name>
    <dbReference type="NCBI Taxonomy" id="91951"/>
    <lineage>
        <taxon>Eukaryota</taxon>
        <taxon>Metazoa</taxon>
        <taxon>Chordata</taxon>
        <taxon>Craniata</taxon>
        <taxon>Vertebrata</taxon>
        <taxon>Euteleostomi</taxon>
        <taxon>Archelosauria</taxon>
        <taxon>Archosauria</taxon>
        <taxon>Dinosauria</taxon>
        <taxon>Saurischia</taxon>
        <taxon>Theropoda</taxon>
        <taxon>Coelurosauria</taxon>
        <taxon>Aves</taxon>
        <taxon>Neognathae</taxon>
        <taxon>Neoaves</taxon>
        <taxon>Telluraves</taxon>
        <taxon>Australaves</taxon>
        <taxon>Passeriformes</taxon>
        <taxon>Turdidae</taxon>
        <taxon>Catharus</taxon>
    </lineage>
</organism>
<keyword evidence="11" id="KW-1185">Reference proteome</keyword>
<accession>A0A8C3Y364</accession>
<dbReference type="GO" id="GO:0000786">
    <property type="term" value="C:nucleosome"/>
    <property type="evidence" value="ECO:0007669"/>
    <property type="project" value="UniProtKB-KW"/>
</dbReference>
<dbReference type="PANTHER" id="PTHR45810:SF1">
    <property type="entry name" value="HISTONE H3-LIKE CENTROMERIC PROTEIN A"/>
    <property type="match status" value="1"/>
</dbReference>
<feature type="compositionally biased region" description="Basic residues" evidence="8">
    <location>
        <begin position="1"/>
        <end position="12"/>
    </location>
</feature>
<dbReference type="GO" id="GO:0005634">
    <property type="term" value="C:nucleus"/>
    <property type="evidence" value="ECO:0007669"/>
    <property type="project" value="UniProtKB-SubCell"/>
</dbReference>
<dbReference type="PANTHER" id="PTHR45810">
    <property type="entry name" value="HISTONE H3.2"/>
    <property type="match status" value="1"/>
</dbReference>
<feature type="region of interest" description="Disordered" evidence="8">
    <location>
        <begin position="1"/>
        <end position="35"/>
    </location>
</feature>
<keyword evidence="5" id="KW-0238">DNA-binding</keyword>
<keyword evidence="4" id="KW-0158">Chromosome</keyword>
<evidence type="ECO:0000313" key="10">
    <source>
        <dbReference type="Ensembl" id="ENSCUSP00005012224.1"/>
    </source>
</evidence>
<dbReference type="GeneID" id="117002707"/>
<gene>
    <name evidence="10" type="primary">CENPA</name>
</gene>
<dbReference type="Pfam" id="PF00125">
    <property type="entry name" value="Histone"/>
    <property type="match status" value="1"/>
</dbReference>
<evidence type="ECO:0000256" key="4">
    <source>
        <dbReference type="ARBA" id="ARBA00022454"/>
    </source>
</evidence>
<name>A0A8C3Y364_CATUS</name>
<evidence type="ECO:0000313" key="11">
    <source>
        <dbReference type="Proteomes" id="UP000694563"/>
    </source>
</evidence>
<evidence type="ECO:0000256" key="1">
    <source>
        <dbReference type="ARBA" id="ARBA00004123"/>
    </source>
</evidence>
<evidence type="ECO:0000256" key="6">
    <source>
        <dbReference type="ARBA" id="ARBA00023242"/>
    </source>
</evidence>
<dbReference type="InterPro" id="IPR009072">
    <property type="entry name" value="Histone-fold"/>
</dbReference>
<dbReference type="InterPro" id="IPR007125">
    <property type="entry name" value="H2A/H2B/H3"/>
</dbReference>
<dbReference type="Gene3D" id="1.10.20.10">
    <property type="entry name" value="Histone, subunit A"/>
    <property type="match status" value="1"/>
</dbReference>
<dbReference type="CTD" id="1058"/>
<evidence type="ECO:0000256" key="3">
    <source>
        <dbReference type="ARBA" id="ARBA00010343"/>
    </source>
</evidence>
<sequence>MPRPKPTPRRRGQLPAPPSPPPRARARRRRPGQRVLQEIRKYQSSTRLLLRPGPFARLVRELCLLFTRGVDYRWQRMALLALQEAAEAFAVRLLEDAYLCSLHARRVTLFPKDLQLARRLRGLEGGGI</sequence>
<keyword evidence="7" id="KW-0544">Nucleosome core</keyword>
<dbReference type="FunFam" id="1.10.20.10:FF:000085">
    <property type="entry name" value="Histone H3.2"/>
    <property type="match status" value="1"/>
</dbReference>